<feature type="compositionally biased region" description="Low complexity" evidence="6">
    <location>
        <begin position="50"/>
        <end position="101"/>
    </location>
</feature>
<dbReference type="InterPro" id="IPR051940">
    <property type="entry name" value="Chitin_bind-dev_reg"/>
</dbReference>
<evidence type="ECO:0000256" key="6">
    <source>
        <dbReference type="SAM" id="MobiDB-lite"/>
    </source>
</evidence>
<dbReference type="SUPFAM" id="SSF57625">
    <property type="entry name" value="Invertebrate chitin-binding proteins"/>
    <property type="match status" value="4"/>
</dbReference>
<evidence type="ECO:0000256" key="5">
    <source>
        <dbReference type="ARBA" id="ARBA00023180"/>
    </source>
</evidence>
<evidence type="ECO:0000313" key="9">
    <source>
        <dbReference type="Proteomes" id="UP000807504"/>
    </source>
</evidence>
<gene>
    <name evidence="8" type="ORF">HNY73_007810</name>
</gene>
<keyword evidence="3" id="KW-0677">Repeat</keyword>
<proteinExistence type="predicted"/>
<keyword evidence="2" id="KW-0732">Signal</keyword>
<comment type="caution">
    <text evidence="8">The sequence shown here is derived from an EMBL/GenBank/DDBJ whole genome shotgun (WGS) entry which is preliminary data.</text>
</comment>
<organism evidence="8 9">
    <name type="scientific">Argiope bruennichi</name>
    <name type="common">Wasp spider</name>
    <name type="synonym">Aranea bruennichi</name>
    <dbReference type="NCBI Taxonomy" id="94029"/>
    <lineage>
        <taxon>Eukaryota</taxon>
        <taxon>Metazoa</taxon>
        <taxon>Ecdysozoa</taxon>
        <taxon>Arthropoda</taxon>
        <taxon>Chelicerata</taxon>
        <taxon>Arachnida</taxon>
        <taxon>Araneae</taxon>
        <taxon>Araneomorphae</taxon>
        <taxon>Entelegynae</taxon>
        <taxon>Araneoidea</taxon>
        <taxon>Araneidae</taxon>
        <taxon>Argiope</taxon>
    </lineage>
</organism>
<dbReference type="PROSITE" id="PS50940">
    <property type="entry name" value="CHIT_BIND_II"/>
    <property type="match status" value="4"/>
</dbReference>
<evidence type="ECO:0000256" key="3">
    <source>
        <dbReference type="ARBA" id="ARBA00022737"/>
    </source>
</evidence>
<dbReference type="Pfam" id="PF01607">
    <property type="entry name" value="CBM_14"/>
    <property type="match status" value="4"/>
</dbReference>
<dbReference type="InterPro" id="IPR002557">
    <property type="entry name" value="Chitin-bd_dom"/>
</dbReference>
<dbReference type="SMART" id="SM00494">
    <property type="entry name" value="ChtBD2"/>
    <property type="match status" value="4"/>
</dbReference>
<dbReference type="GO" id="GO:0008061">
    <property type="term" value="F:chitin binding"/>
    <property type="evidence" value="ECO:0007669"/>
    <property type="project" value="UniProtKB-KW"/>
</dbReference>
<dbReference type="Proteomes" id="UP000807504">
    <property type="component" value="Unassembled WGS sequence"/>
</dbReference>
<accession>A0A8T0FI72</accession>
<evidence type="ECO:0000313" key="8">
    <source>
        <dbReference type="EMBL" id="KAF8789908.1"/>
    </source>
</evidence>
<feature type="domain" description="Chitin-binding type-2" evidence="7">
    <location>
        <begin position="291"/>
        <end position="346"/>
    </location>
</feature>
<keyword evidence="1" id="KW-0147">Chitin-binding</keyword>
<sequence>MRRQAHRIHQQMKHTQQMQDLLTQHNLQRRYLIQLPYNRTQSRCQRRESPYTTSRPYKTSPTTSRPYTKSPTTSRPYTTSPTTNRPYTTNPTTNRPYTTSPMVSPTTKRSYTTIPTTKRSYTTIPTTKRSYTTIPTTKRPYTTIPTTKSPYTTIPTTKRSYTTIPTTKRSYTTIPTTKRSYTTIPTTKRSYTTIPTTKRSYTTIPTTKRSYTTIPTTKRSYTTVPTTKRLYTTSPTMNKSYQHTRRPSKVLHTIPTTRKALHMTPRPKAYTTIPTTSRPYTMNPTTNKPYITKCPEASGVFRNPKDCGSFIHCSNFIPYFKECPDGLHFNVETKRCDYPCASKCDGSLACVSSSAVPPTTLNPLCPDGHQRKGIALGVRHSIPACTRCDWAHRVDCQHSEICPKRNGLFPYKGDCQKFIRCSNGIPYTKGCPRGLQFDPETLRCTVAPGPCGSVPSTNETRSKSKQPAPGAAQWRCPSSFGYYRHEGKCNLYYFCNKGVAHLKECPEGLHFNSKYGTCDWPKDVKCRYDQSRMEKRCRRFTEDFQCPANRSYVANSHCDMFFDCRTGKACAKKCPEGLYFNWETSMCDLPTNVRCKKRDGGSYSLKRFAEICRHGYKVQAVDPATNKCYYKCHHDKLGRFCCPGTHIYNEQRGKCERRAAFHLPFESRVF</sequence>
<name>A0A8T0FI72_ARGBR</name>
<evidence type="ECO:0000259" key="7">
    <source>
        <dbReference type="PROSITE" id="PS50940"/>
    </source>
</evidence>
<evidence type="ECO:0000256" key="2">
    <source>
        <dbReference type="ARBA" id="ARBA00022729"/>
    </source>
</evidence>
<dbReference type="PANTHER" id="PTHR23301">
    <property type="entry name" value="CHITIN BINDING PERITROPHIN-A"/>
    <property type="match status" value="1"/>
</dbReference>
<keyword evidence="4" id="KW-1015">Disulfide bond</keyword>
<reference evidence="8" key="1">
    <citation type="journal article" date="2020" name="bioRxiv">
        <title>Chromosome-level reference genome of the European wasp spider Argiope bruennichi: a resource for studies on range expansion and evolutionary adaptation.</title>
        <authorList>
            <person name="Sheffer M.M."/>
            <person name="Hoppe A."/>
            <person name="Krehenwinkel H."/>
            <person name="Uhl G."/>
            <person name="Kuss A.W."/>
            <person name="Jensen L."/>
            <person name="Jensen C."/>
            <person name="Gillespie R.G."/>
            <person name="Hoff K.J."/>
            <person name="Prost S."/>
        </authorList>
    </citation>
    <scope>NUCLEOTIDE SEQUENCE</scope>
</reference>
<protein>
    <submittedName>
        <fullName evidence="8">Protein obstructor-E like protein</fullName>
    </submittedName>
</protein>
<keyword evidence="5" id="KW-0325">Glycoprotein</keyword>
<dbReference type="PANTHER" id="PTHR23301:SF0">
    <property type="entry name" value="CHITIN-BINDING TYPE-2 DOMAIN-CONTAINING PROTEIN-RELATED"/>
    <property type="match status" value="1"/>
</dbReference>
<feature type="region of interest" description="Disordered" evidence="6">
    <location>
        <begin position="38"/>
        <end position="110"/>
    </location>
</feature>
<dbReference type="GO" id="GO:0005576">
    <property type="term" value="C:extracellular region"/>
    <property type="evidence" value="ECO:0007669"/>
    <property type="project" value="InterPro"/>
</dbReference>
<feature type="domain" description="Chitin-binding type-2" evidence="7">
    <location>
        <begin position="543"/>
        <end position="597"/>
    </location>
</feature>
<feature type="region of interest" description="Disordered" evidence="6">
    <location>
        <begin position="136"/>
        <end position="157"/>
    </location>
</feature>
<dbReference type="AlphaFoldDB" id="A0A8T0FI72"/>
<feature type="domain" description="Chitin-binding type-2" evidence="7">
    <location>
        <begin position="473"/>
        <end position="528"/>
    </location>
</feature>
<dbReference type="EMBL" id="JABXBU010000012">
    <property type="protein sequence ID" value="KAF8789908.1"/>
    <property type="molecule type" value="Genomic_DNA"/>
</dbReference>
<feature type="domain" description="Chitin-binding type-2" evidence="7">
    <location>
        <begin position="399"/>
        <end position="453"/>
    </location>
</feature>
<dbReference type="InterPro" id="IPR036508">
    <property type="entry name" value="Chitin-bd_dom_sf"/>
</dbReference>
<evidence type="ECO:0000256" key="4">
    <source>
        <dbReference type="ARBA" id="ARBA00023157"/>
    </source>
</evidence>
<dbReference type="Gene3D" id="2.170.140.10">
    <property type="entry name" value="Chitin binding domain"/>
    <property type="match status" value="4"/>
</dbReference>
<keyword evidence="9" id="KW-1185">Reference proteome</keyword>
<evidence type="ECO:0000256" key="1">
    <source>
        <dbReference type="ARBA" id="ARBA00022669"/>
    </source>
</evidence>
<reference evidence="8" key="2">
    <citation type="submission" date="2020-06" db="EMBL/GenBank/DDBJ databases">
        <authorList>
            <person name="Sheffer M."/>
        </authorList>
    </citation>
    <scope>NUCLEOTIDE SEQUENCE</scope>
</reference>